<evidence type="ECO:0000313" key="3">
    <source>
        <dbReference type="Proteomes" id="UP000675163"/>
    </source>
</evidence>
<dbReference type="EMBL" id="JAFIDA010000001">
    <property type="protein sequence ID" value="MBP1325127.1"/>
    <property type="molecule type" value="Genomic_DNA"/>
</dbReference>
<organism evidence="2 3">
    <name type="scientific">Leucobacter exalbidus</name>
    <dbReference type="NCBI Taxonomy" id="662960"/>
    <lineage>
        <taxon>Bacteria</taxon>
        <taxon>Bacillati</taxon>
        <taxon>Actinomycetota</taxon>
        <taxon>Actinomycetes</taxon>
        <taxon>Micrococcales</taxon>
        <taxon>Microbacteriaceae</taxon>
        <taxon>Leucobacter</taxon>
    </lineage>
</organism>
<dbReference type="Gene3D" id="3.40.50.300">
    <property type="entry name" value="P-loop containing nucleotide triphosphate hydrolases"/>
    <property type="match status" value="1"/>
</dbReference>
<reference evidence="2" key="1">
    <citation type="submission" date="2021-02" db="EMBL/GenBank/DDBJ databases">
        <title>Sequencing the genomes of 1000 actinobacteria strains.</title>
        <authorList>
            <person name="Klenk H.-P."/>
        </authorList>
    </citation>
    <scope>NUCLEOTIDE SEQUENCE</scope>
    <source>
        <strain evidence="2">DSM 22850</strain>
    </source>
</reference>
<dbReference type="SUPFAM" id="SSF52540">
    <property type="entry name" value="P-loop containing nucleoside triphosphate hydrolases"/>
    <property type="match status" value="1"/>
</dbReference>
<sequence length="485" mass="52872">MQSFDSHPALAELRHLAREARAVRIAARAANNAAPDRGPDHDQAHLAELRRDLATIEARRDEILRDVQVAQLYGRALDDRATTLRVAVQMFQREQRAQALRDRADAATARAIREHRLLTSREQARAAELREAADYLETQSPAIDVAARRDAVLAAVGALRLREARTQMREGLLRTQQMRGIIAEATPAVLRGDPILLLGETGGAKTALAEHLARHASGREPELVSGYGDITSAQLIGSHELRVEHGATVTSFAPGPLLRAMIEGRPVILDEVNAMPAEFLKRLNRILQLRPGDTLHVQENAGAPVLIAPGFAILATANEQTPHRYRGLDRLSAELVNRFGAGSYRVHYPDATNRYEDYPRENALLAAAAIVDARGQLPPHLPEEALTRAARAAFISQQVFAGAHGEGFGNYVSTERDIDGRPGLEETVLAPRTLVAIMHKVAASAGSITLDHALSRFVEGVMHAEDRRVLALIISGQGFRIGQGL</sequence>
<dbReference type="RefSeq" id="WP_245189827.1">
    <property type="nucleotide sequence ID" value="NZ_JAFIDA010000001.1"/>
</dbReference>
<dbReference type="InterPro" id="IPR011704">
    <property type="entry name" value="ATPase_dyneun-rel_AAA"/>
</dbReference>
<gene>
    <name evidence="2" type="ORF">JOF28_000359</name>
</gene>
<dbReference type="Pfam" id="PF07728">
    <property type="entry name" value="AAA_5"/>
    <property type="match status" value="1"/>
</dbReference>
<name>A0A940T2J4_9MICO</name>
<dbReference type="AlphaFoldDB" id="A0A940T2J4"/>
<dbReference type="GO" id="GO:0016887">
    <property type="term" value="F:ATP hydrolysis activity"/>
    <property type="evidence" value="ECO:0007669"/>
    <property type="project" value="InterPro"/>
</dbReference>
<dbReference type="Proteomes" id="UP000675163">
    <property type="component" value="Unassembled WGS sequence"/>
</dbReference>
<comment type="caution">
    <text evidence="2">The sequence shown here is derived from an EMBL/GenBank/DDBJ whole genome shotgun (WGS) entry which is preliminary data.</text>
</comment>
<dbReference type="PANTHER" id="PTHR42759:SF1">
    <property type="entry name" value="MAGNESIUM-CHELATASE SUBUNIT CHLD"/>
    <property type="match status" value="1"/>
</dbReference>
<evidence type="ECO:0000259" key="1">
    <source>
        <dbReference type="Pfam" id="PF07728"/>
    </source>
</evidence>
<keyword evidence="3" id="KW-1185">Reference proteome</keyword>
<feature type="domain" description="ATPase dynein-related AAA" evidence="1">
    <location>
        <begin position="194"/>
        <end position="339"/>
    </location>
</feature>
<dbReference type="GO" id="GO:0005524">
    <property type="term" value="F:ATP binding"/>
    <property type="evidence" value="ECO:0007669"/>
    <property type="project" value="InterPro"/>
</dbReference>
<dbReference type="InterPro" id="IPR050764">
    <property type="entry name" value="CbbQ/NirQ/NorQ/GpvN"/>
</dbReference>
<dbReference type="PANTHER" id="PTHR42759">
    <property type="entry name" value="MOXR FAMILY PROTEIN"/>
    <property type="match status" value="1"/>
</dbReference>
<accession>A0A940T2J4</accession>
<evidence type="ECO:0000313" key="2">
    <source>
        <dbReference type="EMBL" id="MBP1325127.1"/>
    </source>
</evidence>
<proteinExistence type="predicted"/>
<dbReference type="InterPro" id="IPR027417">
    <property type="entry name" value="P-loop_NTPase"/>
</dbReference>
<protein>
    <submittedName>
        <fullName evidence="2">MoxR-like ATPase</fullName>
    </submittedName>
</protein>